<keyword evidence="3 6" id="KW-1133">Transmembrane helix</keyword>
<evidence type="ECO:0000259" key="7">
    <source>
        <dbReference type="PROSITE" id="PS50850"/>
    </source>
</evidence>
<feature type="domain" description="Major facilitator superfamily (MFS) profile" evidence="7">
    <location>
        <begin position="76"/>
        <end position="553"/>
    </location>
</feature>
<dbReference type="Gene3D" id="1.20.1720.10">
    <property type="entry name" value="Multidrug resistance protein D"/>
    <property type="match status" value="1"/>
</dbReference>
<keyword evidence="2 6" id="KW-0812">Transmembrane</keyword>
<evidence type="ECO:0000256" key="4">
    <source>
        <dbReference type="ARBA" id="ARBA00023136"/>
    </source>
</evidence>
<protein>
    <recommendedName>
        <fullName evidence="7">Major facilitator superfamily (MFS) profile domain-containing protein</fullName>
    </recommendedName>
</protein>
<evidence type="ECO:0000256" key="5">
    <source>
        <dbReference type="SAM" id="MobiDB-lite"/>
    </source>
</evidence>
<dbReference type="Proteomes" id="UP001324427">
    <property type="component" value="Unassembled WGS sequence"/>
</dbReference>
<dbReference type="GO" id="GO:0015174">
    <property type="term" value="F:basic amino acid transmembrane transporter activity"/>
    <property type="evidence" value="ECO:0007669"/>
    <property type="project" value="TreeGrafter"/>
</dbReference>
<evidence type="ECO:0000256" key="1">
    <source>
        <dbReference type="ARBA" id="ARBA00004141"/>
    </source>
</evidence>
<evidence type="ECO:0000256" key="6">
    <source>
        <dbReference type="SAM" id="Phobius"/>
    </source>
</evidence>
<dbReference type="PROSITE" id="PS50850">
    <property type="entry name" value="MFS"/>
    <property type="match status" value="1"/>
</dbReference>
<feature type="region of interest" description="Disordered" evidence="5">
    <location>
        <begin position="1"/>
        <end position="34"/>
    </location>
</feature>
<dbReference type="InterPro" id="IPR011701">
    <property type="entry name" value="MFS"/>
</dbReference>
<feature type="transmembrane region" description="Helical" evidence="6">
    <location>
        <begin position="229"/>
        <end position="251"/>
    </location>
</feature>
<keyword evidence="4 6" id="KW-0472">Membrane</keyword>
<dbReference type="AlphaFoldDB" id="A0AAV9J7Q0"/>
<dbReference type="PANTHER" id="PTHR23501:SF33">
    <property type="entry name" value="MAJOR FACILITATOR SUPERFAMILY (MFS) PROFILE DOMAIN-CONTAINING PROTEIN"/>
    <property type="match status" value="1"/>
</dbReference>
<dbReference type="Gene3D" id="1.20.1250.20">
    <property type="entry name" value="MFS general substrate transporter like domains"/>
    <property type="match status" value="1"/>
</dbReference>
<dbReference type="SUPFAM" id="SSF103473">
    <property type="entry name" value="MFS general substrate transporter"/>
    <property type="match status" value="1"/>
</dbReference>
<name>A0AAV9J7Q0_9PEZI</name>
<evidence type="ECO:0000256" key="3">
    <source>
        <dbReference type="ARBA" id="ARBA00022989"/>
    </source>
</evidence>
<feature type="transmembrane region" description="Helical" evidence="6">
    <location>
        <begin position="271"/>
        <end position="289"/>
    </location>
</feature>
<comment type="caution">
    <text evidence="8">The sequence shown here is derived from an EMBL/GenBank/DDBJ whole genome shotgun (WGS) entry which is preliminary data.</text>
</comment>
<feature type="compositionally biased region" description="Polar residues" evidence="5">
    <location>
        <begin position="24"/>
        <end position="33"/>
    </location>
</feature>
<evidence type="ECO:0000313" key="8">
    <source>
        <dbReference type="EMBL" id="KAK4540745.1"/>
    </source>
</evidence>
<dbReference type="InterPro" id="IPR036259">
    <property type="entry name" value="MFS_trans_sf"/>
</dbReference>
<comment type="subcellular location">
    <subcellularLocation>
        <location evidence="1">Membrane</location>
        <topology evidence="1">Multi-pass membrane protein</topology>
    </subcellularLocation>
</comment>
<sequence>MLGEQDEDSRRGRRPAVGEEPDETTSLLPQASESRLCKTLSRVREQESLPVDNADAELAKDDKAKDPGTSTDVYATISVLLLGVFISQTDQSLVLATYGKIASDFDDFSSGSWLMSAYMLAQCVAQPLYGKLSDIYGRKSCLQASYALFAIGTAGSGFGQSMGAVIAARAIQGAGGAGMVSMVSIIITDLVPMHEVASLRSYVNVLQTTGRSCGGVIGGFLTQTLGWRWAFLIQVPPILVAIVLVQVKLHLTPNPNDVRRSKWEKLKRIDFIGAFFLCSTILSMCFILDTGGQKLPWNSPAIKILGAVGIVSAAAYAISARFVPEPIFPLRLLAHYTLVTNYLIIILQVTVQISLIMSVPIFFQATVRASTAAAGAYLIPAFAGNTLGGLMTGYWIKKTGLFKAPTVVAPVLAVLGMLLCLLTWDEHTSVLKSLAIFPGGFATGMVASSTFVGLAAGVDEKDIAMAASGMYLFYNLGSIAGVSGGSAVFEASLKSSLAKVLEGRSDMEEVMRRALGDLSFVRDASDELRHLLVPAYVYSFHRVNRKRLLLYLF</sequence>
<proteinExistence type="predicted"/>
<reference evidence="8 9" key="1">
    <citation type="submission" date="2021-11" db="EMBL/GenBank/DDBJ databases">
        <title>Black yeast isolated from Biological Soil Crust.</title>
        <authorList>
            <person name="Kurbessoian T."/>
        </authorList>
    </citation>
    <scope>NUCLEOTIDE SEQUENCE [LARGE SCALE GENOMIC DNA]</scope>
    <source>
        <strain evidence="8 9">CCFEE 5522</strain>
    </source>
</reference>
<gene>
    <name evidence="8" type="ORF">LTR36_008960</name>
</gene>
<feature type="transmembrane region" description="Helical" evidence="6">
    <location>
        <begin position="375"/>
        <end position="396"/>
    </location>
</feature>
<feature type="transmembrane region" description="Helical" evidence="6">
    <location>
        <begin position="301"/>
        <end position="322"/>
    </location>
</feature>
<evidence type="ECO:0000313" key="9">
    <source>
        <dbReference type="Proteomes" id="UP001324427"/>
    </source>
</evidence>
<evidence type="ECO:0000256" key="2">
    <source>
        <dbReference type="ARBA" id="ARBA00022692"/>
    </source>
</evidence>
<feature type="transmembrane region" description="Helical" evidence="6">
    <location>
        <begin position="434"/>
        <end position="458"/>
    </location>
</feature>
<feature type="transmembrane region" description="Helical" evidence="6">
    <location>
        <begin position="402"/>
        <end position="422"/>
    </location>
</feature>
<dbReference type="InterPro" id="IPR020846">
    <property type="entry name" value="MFS_dom"/>
</dbReference>
<feature type="transmembrane region" description="Helical" evidence="6">
    <location>
        <begin position="342"/>
        <end position="363"/>
    </location>
</feature>
<feature type="transmembrane region" description="Helical" evidence="6">
    <location>
        <begin position="470"/>
        <end position="489"/>
    </location>
</feature>
<organism evidence="8 9">
    <name type="scientific">Oleoguttula mirabilis</name>
    <dbReference type="NCBI Taxonomy" id="1507867"/>
    <lineage>
        <taxon>Eukaryota</taxon>
        <taxon>Fungi</taxon>
        <taxon>Dikarya</taxon>
        <taxon>Ascomycota</taxon>
        <taxon>Pezizomycotina</taxon>
        <taxon>Dothideomycetes</taxon>
        <taxon>Dothideomycetidae</taxon>
        <taxon>Mycosphaerellales</taxon>
        <taxon>Teratosphaeriaceae</taxon>
        <taxon>Oleoguttula</taxon>
    </lineage>
</organism>
<dbReference type="Pfam" id="PF07690">
    <property type="entry name" value="MFS_1"/>
    <property type="match status" value="1"/>
</dbReference>
<dbReference type="PANTHER" id="PTHR23501">
    <property type="entry name" value="MAJOR FACILITATOR SUPERFAMILY"/>
    <property type="match status" value="1"/>
</dbReference>
<dbReference type="EMBL" id="JAVFHQ010000062">
    <property type="protein sequence ID" value="KAK4540745.1"/>
    <property type="molecule type" value="Genomic_DNA"/>
</dbReference>
<accession>A0AAV9J7Q0</accession>
<keyword evidence="9" id="KW-1185">Reference proteome</keyword>
<dbReference type="GO" id="GO:0000329">
    <property type="term" value="C:fungal-type vacuole membrane"/>
    <property type="evidence" value="ECO:0007669"/>
    <property type="project" value="TreeGrafter"/>
</dbReference>